<protein>
    <recommendedName>
        <fullName evidence="2">Excalibur calcium-binding domain-containing protein</fullName>
    </recommendedName>
</protein>
<dbReference type="RefSeq" id="WP_346027576.1">
    <property type="nucleotide sequence ID" value="NZ_BAAAON010000001.1"/>
</dbReference>
<reference evidence="4" key="1">
    <citation type="journal article" date="2019" name="Int. J. Syst. Evol. Microbiol.">
        <title>The Global Catalogue of Microorganisms (GCM) 10K type strain sequencing project: providing services to taxonomists for standard genome sequencing and annotation.</title>
        <authorList>
            <consortium name="The Broad Institute Genomics Platform"/>
            <consortium name="The Broad Institute Genome Sequencing Center for Infectious Disease"/>
            <person name="Wu L."/>
            <person name="Ma J."/>
        </authorList>
    </citation>
    <scope>NUCLEOTIDE SEQUENCE [LARGE SCALE GENOMIC DNA]</scope>
    <source>
        <strain evidence="4">JCM 14917</strain>
    </source>
</reference>
<keyword evidence="1" id="KW-1133">Transmembrane helix</keyword>
<comment type="caution">
    <text evidence="3">The sequence shown here is derived from an EMBL/GenBank/DDBJ whole genome shotgun (WGS) entry which is preliminary data.</text>
</comment>
<gene>
    <name evidence="3" type="ORF">GCM10009784_08120</name>
</gene>
<keyword evidence="1" id="KW-0472">Membrane</keyword>
<sequence>MTDAFKFAILATPDDAGGTMDWDIREGLSSTMFGLVFFLMLLGGISLFGGGSESEPRPTSTYEEPATADIQQVAPVQQYSNWSWDNCAEARGAGAAPVYAGEAGYGSQLDRDGDGVGCE</sequence>
<accession>A0ABP5MFY1</accession>
<evidence type="ECO:0000259" key="2">
    <source>
        <dbReference type="SMART" id="SM00894"/>
    </source>
</evidence>
<dbReference type="InterPro" id="IPR008613">
    <property type="entry name" value="Excalibur_Ca-bd_domain"/>
</dbReference>
<evidence type="ECO:0000313" key="4">
    <source>
        <dbReference type="Proteomes" id="UP001500974"/>
    </source>
</evidence>
<organism evidence="3 4">
    <name type="scientific">Arthrobacter parietis</name>
    <dbReference type="NCBI Taxonomy" id="271434"/>
    <lineage>
        <taxon>Bacteria</taxon>
        <taxon>Bacillati</taxon>
        <taxon>Actinomycetota</taxon>
        <taxon>Actinomycetes</taxon>
        <taxon>Micrococcales</taxon>
        <taxon>Micrococcaceae</taxon>
        <taxon>Arthrobacter</taxon>
    </lineage>
</organism>
<feature type="transmembrane region" description="Helical" evidence="1">
    <location>
        <begin position="28"/>
        <end position="48"/>
    </location>
</feature>
<evidence type="ECO:0000313" key="3">
    <source>
        <dbReference type="EMBL" id="GAA2173515.1"/>
    </source>
</evidence>
<evidence type="ECO:0000256" key="1">
    <source>
        <dbReference type="SAM" id="Phobius"/>
    </source>
</evidence>
<keyword evidence="1" id="KW-0812">Transmembrane</keyword>
<feature type="domain" description="Excalibur calcium-binding" evidence="2">
    <location>
        <begin position="83"/>
        <end position="119"/>
    </location>
</feature>
<dbReference type="EMBL" id="BAAAON010000001">
    <property type="protein sequence ID" value="GAA2173515.1"/>
    <property type="molecule type" value="Genomic_DNA"/>
</dbReference>
<proteinExistence type="predicted"/>
<dbReference type="Pfam" id="PF05901">
    <property type="entry name" value="Excalibur"/>
    <property type="match status" value="1"/>
</dbReference>
<keyword evidence="4" id="KW-1185">Reference proteome</keyword>
<dbReference type="SMART" id="SM00894">
    <property type="entry name" value="Excalibur"/>
    <property type="match status" value="1"/>
</dbReference>
<dbReference type="Proteomes" id="UP001500974">
    <property type="component" value="Unassembled WGS sequence"/>
</dbReference>
<name>A0ABP5MFY1_9MICC</name>